<name>A0A2P2IK38_RHIMU</name>
<dbReference type="AlphaFoldDB" id="A0A2P2IK38"/>
<evidence type="ECO:0000313" key="2">
    <source>
        <dbReference type="EMBL" id="MBW81568.1"/>
    </source>
</evidence>
<keyword evidence="1" id="KW-0812">Transmembrane</keyword>
<protein>
    <submittedName>
        <fullName evidence="2">Uncharacterized protein MANES_01G177500</fullName>
    </submittedName>
</protein>
<dbReference type="EMBL" id="GGEC01001085">
    <property type="protein sequence ID" value="MBW81568.1"/>
    <property type="molecule type" value="Transcribed_RNA"/>
</dbReference>
<keyword evidence="1" id="KW-1133">Transmembrane helix</keyword>
<accession>A0A2P2IK38</accession>
<proteinExistence type="predicted"/>
<keyword evidence="1" id="KW-0472">Membrane</keyword>
<organism evidence="2">
    <name type="scientific">Rhizophora mucronata</name>
    <name type="common">Asiatic mangrove</name>
    <dbReference type="NCBI Taxonomy" id="61149"/>
    <lineage>
        <taxon>Eukaryota</taxon>
        <taxon>Viridiplantae</taxon>
        <taxon>Streptophyta</taxon>
        <taxon>Embryophyta</taxon>
        <taxon>Tracheophyta</taxon>
        <taxon>Spermatophyta</taxon>
        <taxon>Magnoliopsida</taxon>
        <taxon>eudicotyledons</taxon>
        <taxon>Gunneridae</taxon>
        <taxon>Pentapetalae</taxon>
        <taxon>rosids</taxon>
        <taxon>fabids</taxon>
        <taxon>Malpighiales</taxon>
        <taxon>Rhizophoraceae</taxon>
        <taxon>Rhizophora</taxon>
    </lineage>
</organism>
<reference evidence="2" key="1">
    <citation type="submission" date="2018-02" db="EMBL/GenBank/DDBJ databases">
        <title>Rhizophora mucronata_Transcriptome.</title>
        <authorList>
            <person name="Meera S.P."/>
            <person name="Sreeshan A."/>
            <person name="Augustine A."/>
        </authorList>
    </citation>
    <scope>NUCLEOTIDE SEQUENCE</scope>
    <source>
        <tissue evidence="2">Leaf</tissue>
    </source>
</reference>
<evidence type="ECO:0000256" key="1">
    <source>
        <dbReference type="SAM" id="Phobius"/>
    </source>
</evidence>
<sequence>MSPNEISSTTCKPCRFQIHISFKIPKYKNFFFFELIHLLIFSRNSVFLLHLGDLLLLLLLVKLLAHLRLLVVQNDQVPVGDVEAREVVHSRLGVVDVLVDDEGGSASVLVGSDPDLADRPVLPEDIVHLLARDVEREVADVENPVHLRRKSGVPLPETDRRHRDLRQLVWMSRK</sequence>
<feature type="transmembrane region" description="Helical" evidence="1">
    <location>
        <begin position="35"/>
        <end position="61"/>
    </location>
</feature>